<dbReference type="InterPro" id="IPR051685">
    <property type="entry name" value="Ycf3/AcsC/BcsC/TPR_MFPF"/>
</dbReference>
<dbReference type="PROSITE" id="PS50005">
    <property type="entry name" value="TPR"/>
    <property type="match status" value="2"/>
</dbReference>
<organism evidence="6 7">
    <name type="scientific">Desulfotalea psychrophila (strain LSv54 / DSM 12343)</name>
    <dbReference type="NCBI Taxonomy" id="177439"/>
    <lineage>
        <taxon>Bacteria</taxon>
        <taxon>Pseudomonadati</taxon>
        <taxon>Thermodesulfobacteriota</taxon>
        <taxon>Desulfobulbia</taxon>
        <taxon>Desulfobulbales</taxon>
        <taxon>Desulfocapsaceae</taxon>
        <taxon>Desulfotalea</taxon>
    </lineage>
</organism>
<feature type="transmembrane region" description="Helical" evidence="5">
    <location>
        <begin position="12"/>
        <end position="31"/>
    </location>
</feature>
<dbReference type="AlphaFoldDB" id="Q6ANV1"/>
<name>Q6ANV1_DESPS</name>
<dbReference type="PANTHER" id="PTHR44943:SF9">
    <property type="entry name" value="TPR-REPEAT-CONTAINING PROTEIN"/>
    <property type="match status" value="1"/>
</dbReference>
<dbReference type="InterPro" id="IPR019734">
    <property type="entry name" value="TPR_rpt"/>
</dbReference>
<dbReference type="HOGENOM" id="CLU_094894_0_0_7"/>
<dbReference type="KEGG" id="dps:DP1244"/>
<keyword evidence="3" id="KW-0793">Thylakoid</keyword>
<dbReference type="Proteomes" id="UP000000602">
    <property type="component" value="Chromosome"/>
</dbReference>
<proteinExistence type="predicted"/>
<evidence type="ECO:0000256" key="2">
    <source>
        <dbReference type="ARBA" id="ARBA00022803"/>
    </source>
</evidence>
<evidence type="ECO:0000313" key="6">
    <source>
        <dbReference type="EMBL" id="CAG35973.1"/>
    </source>
</evidence>
<dbReference type="STRING" id="177439.DP1244"/>
<dbReference type="OrthoDB" id="5338908at2"/>
<feature type="repeat" description="TPR" evidence="4">
    <location>
        <begin position="104"/>
        <end position="137"/>
    </location>
</feature>
<evidence type="ECO:0000313" key="7">
    <source>
        <dbReference type="Proteomes" id="UP000000602"/>
    </source>
</evidence>
<dbReference type="InterPro" id="IPR011990">
    <property type="entry name" value="TPR-like_helical_dom_sf"/>
</dbReference>
<keyword evidence="5" id="KW-0472">Membrane</keyword>
<dbReference type="EMBL" id="CR522870">
    <property type="protein sequence ID" value="CAG35973.1"/>
    <property type="molecule type" value="Genomic_DNA"/>
</dbReference>
<evidence type="ECO:0000256" key="3">
    <source>
        <dbReference type="ARBA" id="ARBA00023078"/>
    </source>
</evidence>
<dbReference type="RefSeq" id="WP_011188485.1">
    <property type="nucleotide sequence ID" value="NC_006138.1"/>
</dbReference>
<keyword evidence="1" id="KW-0677">Repeat</keyword>
<accession>Q6ANV1</accession>
<dbReference type="SUPFAM" id="SSF48452">
    <property type="entry name" value="TPR-like"/>
    <property type="match status" value="1"/>
</dbReference>
<evidence type="ECO:0000256" key="4">
    <source>
        <dbReference type="PROSITE-ProRule" id="PRU00339"/>
    </source>
</evidence>
<gene>
    <name evidence="6" type="ordered locus">DP1244</name>
</gene>
<dbReference type="Pfam" id="PF13371">
    <property type="entry name" value="TPR_9"/>
    <property type="match status" value="1"/>
</dbReference>
<dbReference type="eggNOG" id="COG0457">
    <property type="taxonomic scope" value="Bacteria"/>
</dbReference>
<dbReference type="PROSITE" id="PS50293">
    <property type="entry name" value="TPR_REGION"/>
    <property type="match status" value="1"/>
</dbReference>
<reference evidence="7" key="1">
    <citation type="journal article" date="2004" name="Environ. Microbiol.">
        <title>The genome of Desulfotalea psychrophila, a sulfate-reducing bacterium from permanently cold Arctic sediments.</title>
        <authorList>
            <person name="Rabus R."/>
            <person name="Ruepp A."/>
            <person name="Frickey T."/>
            <person name="Rattei T."/>
            <person name="Fartmann B."/>
            <person name="Stark M."/>
            <person name="Bauer M."/>
            <person name="Zibat A."/>
            <person name="Lombardot T."/>
            <person name="Becker I."/>
            <person name="Amann J."/>
            <person name="Gellner K."/>
            <person name="Teeling H."/>
            <person name="Leuschner W.D."/>
            <person name="Gloeckner F.-O."/>
            <person name="Lupas A.N."/>
            <person name="Amann R."/>
            <person name="Klenk H.-P."/>
        </authorList>
    </citation>
    <scope>NUCLEOTIDE SEQUENCE [LARGE SCALE GENOMIC DNA]</scope>
    <source>
        <strain evidence="7">DSM 12343 / LSv54</strain>
    </source>
</reference>
<feature type="repeat" description="TPR" evidence="4">
    <location>
        <begin position="70"/>
        <end position="103"/>
    </location>
</feature>
<keyword evidence="2 4" id="KW-0802">TPR repeat</keyword>
<keyword evidence="5" id="KW-1133">Transmembrane helix</keyword>
<sequence>MKTTKNSPNHYLVWAFIFICGFISGVGISVYKLQPQLSNKQIPSTAKIPAINHEQLHKLEELVKDKPEDLDSWIQLSHMYFDSNQHKKAIAAYKKSILLKPNDAALWTDLGVMYRRNEQAQKAIDSFNKAIAINPKHETALFNRGIVLLYDLNQRQQAIASFEELLRVNPEAQSSNGGKVSEFVEYLKTEETVQPAQ</sequence>
<keyword evidence="5" id="KW-0812">Transmembrane</keyword>
<evidence type="ECO:0000256" key="1">
    <source>
        <dbReference type="ARBA" id="ARBA00022737"/>
    </source>
</evidence>
<dbReference type="PANTHER" id="PTHR44943">
    <property type="entry name" value="CELLULOSE SYNTHASE OPERON PROTEIN C"/>
    <property type="match status" value="1"/>
</dbReference>
<protein>
    <submittedName>
        <fullName evidence="6">Related to peroxisomal targeting signal type 1 receptor</fullName>
    </submittedName>
</protein>
<keyword evidence="6" id="KW-0675">Receptor</keyword>
<dbReference type="Gene3D" id="1.25.40.10">
    <property type="entry name" value="Tetratricopeptide repeat domain"/>
    <property type="match status" value="1"/>
</dbReference>
<keyword evidence="7" id="KW-1185">Reference proteome</keyword>
<dbReference type="SMART" id="SM00028">
    <property type="entry name" value="TPR"/>
    <property type="match status" value="3"/>
</dbReference>
<evidence type="ECO:0000256" key="5">
    <source>
        <dbReference type="SAM" id="Phobius"/>
    </source>
</evidence>